<evidence type="ECO:0000256" key="1">
    <source>
        <dbReference type="SAM" id="MobiDB-lite"/>
    </source>
</evidence>
<sequence length="922" mass="101561">MVAFCVTLQDLANADLLEAISPCPSLHHLQKQQLTVDEMSKPGWLDLNNVDNKKVSQCTDSAQIPRKVIFGDKMKESTIGTRGSGLLIPYSTHHRPTYDQGLWTNCDVTERSYEPIGSKAFHTNDCEVGRDSVLKTTSDTQPRDLGELLRKACSRGCPAGVLPTAVSSTNLSQAFSIGDFTDEADYRGDCGKILAETEEGRHAAELRKDSLNAETDVPHKERACINTSQGRRTSSCFKARSPSVFTGMKDLNFTASNGYCLHDDTRELFEEMRLNKISSPALHSPMMAIVDQNLVYLSESPTHLDVLDQQYQSEENRTRCFGSTFCKTFGVPHEQSSKDAEKVSNIPMLEAKSTTPKQIQNLNDVGRGDEDNDNHGDGETVSNHSWDIVQYGTADSETVPEVCTKAQVNLATADIENKIEQSGSNIDLNPLTSIAPFRNNNCGIEDQRIKKKSTFSKDKKVIMRSRSDTAVISCCTKSHVGNQFNVIRCLHSSMVSVPNIHVKNKHIRPGTDLLRDEGIKQISQTNPEMMNEKYVEGFRKNAIAMKQNHLGLNKENNDGEEKHNQLNDNNVPDCKDEFCGNKRMVETENAKCDCLSDNLRTRNLTSCPEVCDLVKEGLGYSDWNVIPSRENQGFGDSLTSKNAGNLVIVSKQNVKQALNTIAETGSYCHSVKEALESSSDCEMEREGQKVAFLTNKANDLFDSNVSTLERLNVSTHHQDVCNASTQNRDSLKSVSPSNLSQAHWSLVNNESNVPQEGETNLISRSFGQTKERQNSGEMNLVNDCIKKQIELYTANCSLTDICDENCVDARGLSDHPCNGNDRIGSNGGDSGGDGEGNNCGGCCGYGGSGTGGNHNAHYNGGEKSNCENIVRSPTSSERNIEKETNNNTNESSASLYSQHQAKLIDQQFTLQENADCLDSKTR</sequence>
<dbReference type="AlphaFoldDB" id="A0AAV4ALW5"/>
<protein>
    <submittedName>
        <fullName evidence="2">Mitogen-activated protein kinase binding protein 1</fullName>
    </submittedName>
</protein>
<reference evidence="2 3" key="1">
    <citation type="journal article" date="2021" name="Elife">
        <title>Chloroplast acquisition without the gene transfer in kleptoplastic sea slugs, Plakobranchus ocellatus.</title>
        <authorList>
            <person name="Maeda T."/>
            <person name="Takahashi S."/>
            <person name="Yoshida T."/>
            <person name="Shimamura S."/>
            <person name="Takaki Y."/>
            <person name="Nagai Y."/>
            <person name="Toyoda A."/>
            <person name="Suzuki Y."/>
            <person name="Arimoto A."/>
            <person name="Ishii H."/>
            <person name="Satoh N."/>
            <person name="Nishiyama T."/>
            <person name="Hasebe M."/>
            <person name="Maruyama T."/>
            <person name="Minagawa J."/>
            <person name="Obokata J."/>
            <person name="Shigenobu S."/>
        </authorList>
    </citation>
    <scope>NUCLEOTIDE SEQUENCE [LARGE SCALE GENOMIC DNA]</scope>
</reference>
<dbReference type="EMBL" id="BLXT01003952">
    <property type="protein sequence ID" value="GFO08257.1"/>
    <property type="molecule type" value="Genomic_DNA"/>
</dbReference>
<keyword evidence="2" id="KW-0418">Kinase</keyword>
<keyword evidence="2" id="KW-0808">Transferase</keyword>
<accession>A0AAV4ALW5</accession>
<name>A0AAV4ALW5_9GAST</name>
<evidence type="ECO:0000313" key="3">
    <source>
        <dbReference type="Proteomes" id="UP000735302"/>
    </source>
</evidence>
<feature type="region of interest" description="Disordered" evidence="1">
    <location>
        <begin position="360"/>
        <end position="384"/>
    </location>
</feature>
<feature type="region of interest" description="Disordered" evidence="1">
    <location>
        <begin position="872"/>
        <end position="896"/>
    </location>
</feature>
<dbReference type="GO" id="GO:0016301">
    <property type="term" value="F:kinase activity"/>
    <property type="evidence" value="ECO:0007669"/>
    <property type="project" value="UniProtKB-KW"/>
</dbReference>
<dbReference type="Proteomes" id="UP000735302">
    <property type="component" value="Unassembled WGS sequence"/>
</dbReference>
<comment type="caution">
    <text evidence="2">The sequence shown here is derived from an EMBL/GenBank/DDBJ whole genome shotgun (WGS) entry which is preliminary data.</text>
</comment>
<organism evidence="2 3">
    <name type="scientific">Plakobranchus ocellatus</name>
    <dbReference type="NCBI Taxonomy" id="259542"/>
    <lineage>
        <taxon>Eukaryota</taxon>
        <taxon>Metazoa</taxon>
        <taxon>Spiralia</taxon>
        <taxon>Lophotrochozoa</taxon>
        <taxon>Mollusca</taxon>
        <taxon>Gastropoda</taxon>
        <taxon>Heterobranchia</taxon>
        <taxon>Euthyneura</taxon>
        <taxon>Panpulmonata</taxon>
        <taxon>Sacoglossa</taxon>
        <taxon>Placobranchoidea</taxon>
        <taxon>Plakobranchidae</taxon>
        <taxon>Plakobranchus</taxon>
    </lineage>
</organism>
<feature type="region of interest" description="Disordered" evidence="1">
    <location>
        <begin position="749"/>
        <end position="774"/>
    </location>
</feature>
<gene>
    <name evidence="2" type="ORF">PoB_003476200</name>
</gene>
<keyword evidence="3" id="KW-1185">Reference proteome</keyword>
<evidence type="ECO:0000313" key="2">
    <source>
        <dbReference type="EMBL" id="GFO08257.1"/>
    </source>
</evidence>
<feature type="compositionally biased region" description="Basic and acidic residues" evidence="1">
    <location>
        <begin position="366"/>
        <end position="378"/>
    </location>
</feature>
<proteinExistence type="predicted"/>
<feature type="compositionally biased region" description="Polar residues" evidence="1">
    <location>
        <begin position="749"/>
        <end position="768"/>
    </location>
</feature>